<protein>
    <submittedName>
        <fullName evidence="2">Pco072268</fullName>
    </submittedName>
</protein>
<keyword evidence="1" id="KW-0472">Membrane</keyword>
<evidence type="ECO:0000313" key="2">
    <source>
        <dbReference type="EMBL" id="JAD84126.1"/>
    </source>
</evidence>
<keyword evidence="1" id="KW-0812">Transmembrane</keyword>
<proteinExistence type="predicted"/>
<evidence type="ECO:0000256" key="1">
    <source>
        <dbReference type="SAM" id="Phobius"/>
    </source>
</evidence>
<dbReference type="EMBL" id="GBRH01213769">
    <property type="protein sequence ID" value="JAD84126.1"/>
    <property type="molecule type" value="Transcribed_RNA"/>
</dbReference>
<organism evidence="2">
    <name type="scientific">Arundo donax</name>
    <name type="common">Giant reed</name>
    <name type="synonym">Donax arundinaceus</name>
    <dbReference type="NCBI Taxonomy" id="35708"/>
    <lineage>
        <taxon>Eukaryota</taxon>
        <taxon>Viridiplantae</taxon>
        <taxon>Streptophyta</taxon>
        <taxon>Embryophyta</taxon>
        <taxon>Tracheophyta</taxon>
        <taxon>Spermatophyta</taxon>
        <taxon>Magnoliopsida</taxon>
        <taxon>Liliopsida</taxon>
        <taxon>Poales</taxon>
        <taxon>Poaceae</taxon>
        <taxon>PACMAD clade</taxon>
        <taxon>Arundinoideae</taxon>
        <taxon>Arundineae</taxon>
        <taxon>Arundo</taxon>
    </lineage>
</organism>
<dbReference type="AlphaFoldDB" id="A0A0A9D8M6"/>
<feature type="transmembrane region" description="Helical" evidence="1">
    <location>
        <begin position="24"/>
        <end position="47"/>
    </location>
</feature>
<sequence>MSTFFTLPDDLQDSYTSAPQRSEVSFTFLAAVGLADTIMACYTYTFLAPYVACHRFILFPCLSSLQDSWLAL</sequence>
<reference evidence="2" key="2">
    <citation type="journal article" date="2015" name="Data Brief">
        <title>Shoot transcriptome of the giant reed, Arundo donax.</title>
        <authorList>
            <person name="Barrero R.A."/>
            <person name="Guerrero F.D."/>
            <person name="Moolhuijzen P."/>
            <person name="Goolsby J.A."/>
            <person name="Tidwell J."/>
            <person name="Bellgard S.E."/>
            <person name="Bellgard M.I."/>
        </authorList>
    </citation>
    <scope>NUCLEOTIDE SEQUENCE</scope>
    <source>
        <tissue evidence="2">Shoot tissue taken approximately 20 cm above the soil surface</tissue>
    </source>
</reference>
<name>A0A0A9D8M6_ARUDO</name>
<keyword evidence="1" id="KW-1133">Transmembrane helix</keyword>
<accession>A0A0A9D8M6</accession>
<reference evidence="2" key="1">
    <citation type="submission" date="2014-09" db="EMBL/GenBank/DDBJ databases">
        <authorList>
            <person name="Magalhaes I.L.F."/>
            <person name="Oliveira U."/>
            <person name="Santos F.R."/>
            <person name="Vidigal T.H.D.A."/>
            <person name="Brescovit A.D."/>
            <person name="Santos A.J."/>
        </authorList>
    </citation>
    <scope>NUCLEOTIDE SEQUENCE</scope>
    <source>
        <tissue evidence="2">Shoot tissue taken approximately 20 cm above the soil surface</tissue>
    </source>
</reference>